<comment type="catalytic activity">
    <reaction evidence="1 6">
        <text>Cleavage of hydrophobic, N-terminal signal or leader sequences from secreted and periplasmic proteins.</text>
        <dbReference type="EC" id="3.4.21.89"/>
    </reaction>
</comment>
<evidence type="ECO:0000256" key="2">
    <source>
        <dbReference type="ARBA" id="ARBA00009370"/>
    </source>
</evidence>
<feature type="domain" description="Peptidase S26" evidence="7">
    <location>
        <begin position="29"/>
        <end position="244"/>
    </location>
</feature>
<dbReference type="InterPro" id="IPR019533">
    <property type="entry name" value="Peptidase_S26"/>
</dbReference>
<dbReference type="EMBL" id="JBHUFC010000025">
    <property type="protein sequence ID" value="MFD1789861.1"/>
    <property type="molecule type" value="Genomic_DNA"/>
</dbReference>
<keyword evidence="6" id="KW-0645">Protease</keyword>
<evidence type="ECO:0000313" key="8">
    <source>
        <dbReference type="EMBL" id="MFD1789861.1"/>
    </source>
</evidence>
<evidence type="ECO:0000256" key="6">
    <source>
        <dbReference type="RuleBase" id="RU362042"/>
    </source>
</evidence>
<dbReference type="PROSITE" id="PS00760">
    <property type="entry name" value="SPASE_I_2"/>
    <property type="match status" value="1"/>
</dbReference>
<dbReference type="PRINTS" id="PR00727">
    <property type="entry name" value="LEADERPTASE"/>
</dbReference>
<keyword evidence="6" id="KW-1133">Transmembrane helix</keyword>
<dbReference type="Gene3D" id="2.10.109.10">
    <property type="entry name" value="Umud Fragment, subunit A"/>
    <property type="match status" value="1"/>
</dbReference>
<dbReference type="PANTHER" id="PTHR43390">
    <property type="entry name" value="SIGNAL PEPTIDASE I"/>
    <property type="match status" value="1"/>
</dbReference>
<evidence type="ECO:0000259" key="7">
    <source>
        <dbReference type="Pfam" id="PF10502"/>
    </source>
</evidence>
<keyword evidence="6" id="KW-0812">Transmembrane</keyword>
<comment type="subcellular location">
    <subcellularLocation>
        <location evidence="6">Membrane</location>
        <topology evidence="6">Single-pass type II membrane protein</topology>
    </subcellularLocation>
</comment>
<dbReference type="InterPro" id="IPR019757">
    <property type="entry name" value="Pept_S26A_signal_pept_1_Lys-AS"/>
</dbReference>
<evidence type="ECO:0000256" key="5">
    <source>
        <dbReference type="ARBA" id="ARBA00022801"/>
    </source>
</evidence>
<dbReference type="InterPro" id="IPR036286">
    <property type="entry name" value="LexA/Signal_pep-like_sf"/>
</dbReference>
<dbReference type="NCBIfam" id="TIGR02227">
    <property type="entry name" value="sigpep_I_bact"/>
    <property type="match status" value="1"/>
</dbReference>
<gene>
    <name evidence="8" type="primary">lepB</name>
    <name evidence="8" type="ORF">ACFSC3_20075</name>
</gene>
<keyword evidence="6" id="KW-0472">Membrane</keyword>
<feature type="transmembrane region" description="Helical" evidence="6">
    <location>
        <begin position="29"/>
        <end position="49"/>
    </location>
</feature>
<dbReference type="EC" id="3.4.21.89" evidence="3 6"/>
<dbReference type="GO" id="GO:0009003">
    <property type="term" value="F:signal peptidase activity"/>
    <property type="evidence" value="ECO:0007669"/>
    <property type="project" value="UniProtKB-EC"/>
</dbReference>
<evidence type="ECO:0000256" key="1">
    <source>
        <dbReference type="ARBA" id="ARBA00000677"/>
    </source>
</evidence>
<dbReference type="CDD" id="cd06530">
    <property type="entry name" value="S26_SPase_I"/>
    <property type="match status" value="1"/>
</dbReference>
<dbReference type="Pfam" id="PF10502">
    <property type="entry name" value="Peptidase_S26"/>
    <property type="match status" value="1"/>
</dbReference>
<keyword evidence="9" id="KW-1185">Reference proteome</keyword>
<dbReference type="PROSITE" id="PS00761">
    <property type="entry name" value="SPASE_I_3"/>
    <property type="match status" value="1"/>
</dbReference>
<name>A0ABW4NJ10_9SPHN</name>
<protein>
    <recommendedName>
        <fullName evidence="4 6">Signal peptidase I</fullName>
        <ecNumber evidence="3 6">3.4.21.89</ecNumber>
    </recommendedName>
</protein>
<dbReference type="InterPro" id="IPR000223">
    <property type="entry name" value="Pept_S26A_signal_pept_1"/>
</dbReference>
<evidence type="ECO:0000313" key="9">
    <source>
        <dbReference type="Proteomes" id="UP001597283"/>
    </source>
</evidence>
<comment type="caution">
    <text evidence="8">The sequence shown here is derived from an EMBL/GenBank/DDBJ whole genome shotgun (WGS) entry which is preliminary data.</text>
</comment>
<dbReference type="InterPro" id="IPR019758">
    <property type="entry name" value="Pept_S26A_signal_pept_1_CS"/>
</dbReference>
<evidence type="ECO:0000256" key="4">
    <source>
        <dbReference type="ARBA" id="ARBA00019232"/>
    </source>
</evidence>
<comment type="similarity">
    <text evidence="2 6">Belongs to the peptidase S26 family.</text>
</comment>
<evidence type="ECO:0000256" key="3">
    <source>
        <dbReference type="ARBA" id="ARBA00013208"/>
    </source>
</evidence>
<dbReference type="Proteomes" id="UP001597283">
    <property type="component" value="Unassembled WGS sequence"/>
</dbReference>
<sequence>MMPVDRIGMTDTISAPDTRSTWRAELRGILMLALAVIGFHSLIARPFYIASGSMMPELLTGDRLVVSKYPYGWSYASVSFDVLPALRGRLFGRLPTRGDIVILTPPDPARRSETLIKRVIGLPGDTVQMVRGRLWLNGRPVATEDRGLQRIVDNGNAPCPGEVTDGICRVHMMRETLPNGASYTTMDLGQSRLDDTVAYRVPAGHIYVMGDNRDNSADSRVATDEGGLGGAVPVESIGGRAEFATFSLNGNATWNPLGWLAGFRWDRTGDSLRPVIRS</sequence>
<accession>A0ABW4NJ10</accession>
<reference evidence="9" key="1">
    <citation type="journal article" date="2019" name="Int. J. Syst. Evol. Microbiol.">
        <title>The Global Catalogue of Microorganisms (GCM) 10K type strain sequencing project: providing services to taxonomists for standard genome sequencing and annotation.</title>
        <authorList>
            <consortium name="The Broad Institute Genomics Platform"/>
            <consortium name="The Broad Institute Genome Sequencing Center for Infectious Disease"/>
            <person name="Wu L."/>
            <person name="Ma J."/>
        </authorList>
    </citation>
    <scope>NUCLEOTIDE SEQUENCE [LARGE SCALE GENOMIC DNA]</scope>
    <source>
        <strain evidence="9">Q85</strain>
    </source>
</reference>
<organism evidence="8 9">
    <name type="scientific">Sphingomonas floccifaciens</name>
    <dbReference type="NCBI Taxonomy" id="1844115"/>
    <lineage>
        <taxon>Bacteria</taxon>
        <taxon>Pseudomonadati</taxon>
        <taxon>Pseudomonadota</taxon>
        <taxon>Alphaproteobacteria</taxon>
        <taxon>Sphingomonadales</taxon>
        <taxon>Sphingomonadaceae</taxon>
        <taxon>Sphingomonas</taxon>
    </lineage>
</organism>
<dbReference type="PANTHER" id="PTHR43390:SF1">
    <property type="entry name" value="CHLOROPLAST PROCESSING PEPTIDASE"/>
    <property type="match status" value="1"/>
</dbReference>
<proteinExistence type="inferred from homology"/>
<dbReference type="SUPFAM" id="SSF51306">
    <property type="entry name" value="LexA/Signal peptidase"/>
    <property type="match status" value="1"/>
</dbReference>
<keyword evidence="5 6" id="KW-0378">Hydrolase</keyword>